<accession>A0A816LET6</accession>
<name>A0A816LET6_9BILA</name>
<gene>
    <name evidence="1" type="ORF">WKI299_LOCUS1467</name>
</gene>
<evidence type="ECO:0000313" key="1">
    <source>
        <dbReference type="EMBL" id="CAF1935759.1"/>
    </source>
</evidence>
<proteinExistence type="predicted"/>
<organism evidence="1 2">
    <name type="scientific">Rotaria magnacalcarata</name>
    <dbReference type="NCBI Taxonomy" id="392030"/>
    <lineage>
        <taxon>Eukaryota</taxon>
        <taxon>Metazoa</taxon>
        <taxon>Spiralia</taxon>
        <taxon>Gnathifera</taxon>
        <taxon>Rotifera</taxon>
        <taxon>Eurotatoria</taxon>
        <taxon>Bdelloidea</taxon>
        <taxon>Philodinida</taxon>
        <taxon>Philodinidae</taxon>
        <taxon>Rotaria</taxon>
    </lineage>
</organism>
<dbReference type="AlphaFoldDB" id="A0A816LET6"/>
<protein>
    <submittedName>
        <fullName evidence="1">Uncharacterized protein</fullName>
    </submittedName>
</protein>
<sequence>MGDVIGRYLWFAFYLHKQNANMTLSTPKSHERISIKHSTIDPVYLLHDMPESKFDSLHSSYKKQAAKSFALEQEKHNNQSLLGTSDFVNSGISRIGNDSARDFLNDRNDDSKDDITPVKIYLWPSAYAPGNAMRAAYKSSPAYSFGLRHKYPELFESLGPCYFPNPRNLAKPQAPSYSLTSRRSMYKTAPFAVQYKEQ</sequence>
<reference evidence="1" key="1">
    <citation type="submission" date="2021-02" db="EMBL/GenBank/DDBJ databases">
        <authorList>
            <person name="Nowell W R."/>
        </authorList>
    </citation>
    <scope>NUCLEOTIDE SEQUENCE</scope>
</reference>
<dbReference type="EMBL" id="CAJNRF010000080">
    <property type="protein sequence ID" value="CAF1935759.1"/>
    <property type="molecule type" value="Genomic_DNA"/>
</dbReference>
<comment type="caution">
    <text evidence="1">The sequence shown here is derived from an EMBL/GenBank/DDBJ whole genome shotgun (WGS) entry which is preliminary data.</text>
</comment>
<evidence type="ECO:0000313" key="2">
    <source>
        <dbReference type="Proteomes" id="UP000663856"/>
    </source>
</evidence>
<dbReference type="Proteomes" id="UP000663856">
    <property type="component" value="Unassembled WGS sequence"/>
</dbReference>